<dbReference type="EMBL" id="JACRSY010000035">
    <property type="protein sequence ID" value="MBC8581046.1"/>
    <property type="molecule type" value="Genomic_DNA"/>
</dbReference>
<proteinExistence type="predicted"/>
<dbReference type="InterPro" id="IPR036568">
    <property type="entry name" value="GGCT-like_sf"/>
</dbReference>
<dbReference type="SUPFAM" id="SSF110857">
    <property type="entry name" value="Gamma-glutamyl cyclotransferase-like"/>
    <property type="match status" value="1"/>
</dbReference>
<dbReference type="Proteomes" id="UP000655830">
    <property type="component" value="Unassembled WGS sequence"/>
</dbReference>
<feature type="binding site" evidence="3">
    <location>
        <position position="127"/>
    </location>
    <ligand>
        <name>substrate</name>
    </ligand>
</feature>
<dbReference type="AlphaFoldDB" id="A0A926IFZ4"/>
<keyword evidence="1" id="KW-0456">Lyase</keyword>
<comment type="caution">
    <text evidence="5">The sequence shown here is derived from an EMBL/GenBank/DDBJ whole genome shotgun (WGS) entry which is preliminary data.</text>
</comment>
<evidence type="ECO:0000256" key="1">
    <source>
        <dbReference type="ARBA" id="ARBA00023239"/>
    </source>
</evidence>
<feature type="active site" description="Proton acceptor" evidence="2">
    <location>
        <position position="83"/>
    </location>
</feature>
<evidence type="ECO:0000256" key="2">
    <source>
        <dbReference type="PIRSR" id="PIRSR617939-1"/>
    </source>
</evidence>
<reference evidence="5" key="1">
    <citation type="submission" date="2020-08" db="EMBL/GenBank/DDBJ databases">
        <title>Genome public.</title>
        <authorList>
            <person name="Liu C."/>
            <person name="Sun Q."/>
        </authorList>
    </citation>
    <scope>NUCLEOTIDE SEQUENCE</scope>
    <source>
        <strain evidence="5">NSJ-12</strain>
    </source>
</reference>
<dbReference type="CDD" id="cd06661">
    <property type="entry name" value="GGCT_like"/>
    <property type="match status" value="1"/>
</dbReference>
<dbReference type="Pfam" id="PF06094">
    <property type="entry name" value="GGACT"/>
    <property type="match status" value="1"/>
</dbReference>
<evidence type="ECO:0000256" key="3">
    <source>
        <dbReference type="PIRSR" id="PIRSR617939-2"/>
    </source>
</evidence>
<dbReference type="RefSeq" id="WP_249333760.1">
    <property type="nucleotide sequence ID" value="NZ_JACRSY010000035.1"/>
</dbReference>
<evidence type="ECO:0000313" key="5">
    <source>
        <dbReference type="EMBL" id="MBC8581046.1"/>
    </source>
</evidence>
<feature type="domain" description="Gamma-glutamylcyclotransferase AIG2-like" evidence="4">
    <location>
        <begin position="8"/>
        <end position="126"/>
    </location>
</feature>
<dbReference type="GO" id="GO:0003839">
    <property type="term" value="F:gamma-glutamylcyclotransferase activity"/>
    <property type="evidence" value="ECO:0007669"/>
    <property type="project" value="InterPro"/>
</dbReference>
<dbReference type="InterPro" id="IPR009288">
    <property type="entry name" value="AIG2-like_dom"/>
</dbReference>
<evidence type="ECO:0000259" key="4">
    <source>
        <dbReference type="Pfam" id="PF06094"/>
    </source>
</evidence>
<dbReference type="InterPro" id="IPR017939">
    <property type="entry name" value="G-Glutamylcylcotransferase"/>
</dbReference>
<dbReference type="InterPro" id="IPR013024">
    <property type="entry name" value="GGCT-like"/>
</dbReference>
<dbReference type="PANTHER" id="PTHR12935">
    <property type="entry name" value="GAMMA-GLUTAMYLCYCLOTRANSFERASE"/>
    <property type="match status" value="1"/>
</dbReference>
<accession>A0A926IFZ4</accession>
<organism evidence="5 6">
    <name type="scientific">Zhenhengia yiwuensis</name>
    <dbReference type="NCBI Taxonomy" id="2763666"/>
    <lineage>
        <taxon>Bacteria</taxon>
        <taxon>Bacillati</taxon>
        <taxon>Bacillota</taxon>
        <taxon>Clostridia</taxon>
        <taxon>Lachnospirales</taxon>
        <taxon>Lachnospiraceae</taxon>
        <taxon>Zhenhengia</taxon>
    </lineage>
</organism>
<keyword evidence="6" id="KW-1185">Reference proteome</keyword>
<protein>
    <submittedName>
        <fullName evidence="5">Gamma-glutamylcyclotransferase</fullName>
    </submittedName>
</protein>
<dbReference type="Gene3D" id="3.10.490.10">
    <property type="entry name" value="Gamma-glutamyl cyclotransferase-like"/>
    <property type="match status" value="1"/>
</dbReference>
<feature type="binding site" evidence="3">
    <location>
        <begin position="7"/>
        <end position="12"/>
    </location>
    <ligand>
        <name>substrate</name>
    </ligand>
</feature>
<dbReference type="PANTHER" id="PTHR12935:SF0">
    <property type="entry name" value="GAMMA-GLUTAMYLCYCLOTRANSFERASE"/>
    <property type="match status" value="1"/>
</dbReference>
<name>A0A926IFZ4_9FIRM</name>
<evidence type="ECO:0000313" key="6">
    <source>
        <dbReference type="Proteomes" id="UP000655830"/>
    </source>
</evidence>
<gene>
    <name evidence="5" type="ORF">H8718_16135</name>
</gene>
<sequence length="165" mass="19429">MKKRRLYAAYGSNMNLEQMARRCPTAKVIKYGFIEGYKLIFRGAPNNAYATIEPTEVEDRYGATKVVVWEVQESDEQALDRYEGYPVFYRKEYMQVHTFEDEYIDDVMVYVMNEDLRKEVNLPSQQYYEIIRKGYGQNNLGVNLLTIAYSRTAKVVEARERDAKK</sequence>